<reference evidence="2" key="1">
    <citation type="submission" date="2010-02" db="EMBL/GenBank/DDBJ databases">
        <title>Sequencing and annotation of the Blastocystis hominis genome.</title>
        <authorList>
            <person name="Wincker P."/>
        </authorList>
    </citation>
    <scope>NUCLEOTIDE SEQUENCE</scope>
    <source>
        <strain evidence="2">Singapore isolate B</strain>
    </source>
</reference>
<dbReference type="InterPro" id="IPR036691">
    <property type="entry name" value="Endo/exonu/phosph_ase_sf"/>
</dbReference>
<dbReference type="GO" id="GO:0006506">
    <property type="term" value="P:GPI anchor biosynthetic process"/>
    <property type="evidence" value="ECO:0007669"/>
    <property type="project" value="TreeGrafter"/>
</dbReference>
<feature type="domain" description="Endonuclease/exonuclease/phosphatase" evidence="1">
    <location>
        <begin position="190"/>
        <end position="477"/>
    </location>
</feature>
<dbReference type="EMBL" id="FN668689">
    <property type="protein sequence ID" value="CBK24833.2"/>
    <property type="molecule type" value="Genomic_DNA"/>
</dbReference>
<sequence length="491" mass="56336">MSSKLFQKSYPVAIWGNPISTENADIAYGYILFHFDDISPSDPELIEALSSIWDVLCGKEKTLLNKSLNYSWSNMRIDNIRITMSRVQDLRYTVDGQTWKEANSFLTGERENVVMGKNFFVCFTAPDNNNLLLHHNITISRDRKGHHYLFHHSFVPGSSVRQYLGDVSFVSSISRLSGMMSLHPRLRIVSYNAWNTMPASWFITGERRFDWFYKRMQLMAANLRAADPDIIVLQEIRYDETLGDQRRRFQLRHLTELLPDYQYIFQPANMYNEHGSRVEEGVAVLSKFPIRRQDYILLSRDYTDKQDDHQRLVLHAQIAVPSIGTIHVYGTHLSLSEAARDRTVRELSDFIDWNGANEFSVFCGDLNAEPDSAAIRYLIGKGELGGKRTNYKDAFLQVHPEPKPRSPSEGARAKALTFPTDNPVKRIDYIIYKQGSGVHVRVDDSQLIGLKPWSGTETDDLKAGMMSKDSALWPSDHRGVYADFTFLLRVC</sequence>
<dbReference type="GeneID" id="24921537"/>
<dbReference type="GO" id="GO:0003824">
    <property type="term" value="F:catalytic activity"/>
    <property type="evidence" value="ECO:0007669"/>
    <property type="project" value="InterPro"/>
</dbReference>
<dbReference type="GO" id="GO:0016020">
    <property type="term" value="C:membrane"/>
    <property type="evidence" value="ECO:0007669"/>
    <property type="project" value="GOC"/>
</dbReference>
<dbReference type="RefSeq" id="XP_012898881.1">
    <property type="nucleotide sequence ID" value="XM_013043427.1"/>
</dbReference>
<keyword evidence="3" id="KW-1185">Reference proteome</keyword>
<dbReference type="Pfam" id="PF03372">
    <property type="entry name" value="Exo_endo_phos"/>
    <property type="match status" value="1"/>
</dbReference>
<proteinExistence type="predicted"/>
<evidence type="ECO:0000313" key="2">
    <source>
        <dbReference type="EMBL" id="CBK24833.2"/>
    </source>
</evidence>
<dbReference type="PANTHER" id="PTHR14859:SF16">
    <property type="entry name" value="ENDONUCLEASE_EXONUCLEASE_PHOSPHATASE DOMAIN-CONTAINING PROTEIN"/>
    <property type="match status" value="1"/>
</dbReference>
<name>D8M9U4_BLAHO</name>
<dbReference type="SUPFAM" id="SSF56219">
    <property type="entry name" value="DNase I-like"/>
    <property type="match status" value="1"/>
</dbReference>
<dbReference type="PANTHER" id="PTHR14859">
    <property type="entry name" value="CALCOFLUOR WHITE HYPERSENSITIVE PROTEIN PRECURSOR"/>
    <property type="match status" value="1"/>
</dbReference>
<dbReference type="InterPro" id="IPR051916">
    <property type="entry name" value="GPI-anchor_lipid_remodeler"/>
</dbReference>
<dbReference type="GO" id="GO:0005783">
    <property type="term" value="C:endoplasmic reticulum"/>
    <property type="evidence" value="ECO:0007669"/>
    <property type="project" value="TreeGrafter"/>
</dbReference>
<dbReference type="AlphaFoldDB" id="D8M9U4"/>
<accession>D8M9U4</accession>
<organism evidence="2">
    <name type="scientific">Blastocystis hominis</name>
    <dbReference type="NCBI Taxonomy" id="12968"/>
    <lineage>
        <taxon>Eukaryota</taxon>
        <taxon>Sar</taxon>
        <taxon>Stramenopiles</taxon>
        <taxon>Bigyra</taxon>
        <taxon>Opalozoa</taxon>
        <taxon>Opalinata</taxon>
        <taxon>Blastocystidae</taxon>
        <taxon>Blastocystis</taxon>
    </lineage>
</organism>
<evidence type="ECO:0000313" key="3">
    <source>
        <dbReference type="Proteomes" id="UP000008312"/>
    </source>
</evidence>
<dbReference type="InParanoid" id="D8M9U4"/>
<dbReference type="Gene3D" id="3.60.10.10">
    <property type="entry name" value="Endonuclease/exonuclease/phosphatase"/>
    <property type="match status" value="1"/>
</dbReference>
<dbReference type="InterPro" id="IPR005135">
    <property type="entry name" value="Endo/exonuclease/phosphatase"/>
</dbReference>
<dbReference type="OMA" id="KVEIWEY"/>
<gene>
    <name evidence="2" type="ORF">GSBLH_T00004513001</name>
</gene>
<dbReference type="Proteomes" id="UP000008312">
    <property type="component" value="Unassembled WGS sequence"/>
</dbReference>
<evidence type="ECO:0000259" key="1">
    <source>
        <dbReference type="Pfam" id="PF03372"/>
    </source>
</evidence>
<dbReference type="OrthoDB" id="387657at2759"/>
<protein>
    <recommendedName>
        <fullName evidence="1">Endonuclease/exonuclease/phosphatase domain-containing protein</fullName>
    </recommendedName>
</protein>